<dbReference type="OrthoDB" id="249703at2759"/>
<evidence type="ECO:0000256" key="1">
    <source>
        <dbReference type="ARBA" id="ARBA00007409"/>
    </source>
</evidence>
<dbReference type="InterPro" id="IPR010987">
    <property type="entry name" value="Glutathione-S-Trfase_C-like"/>
</dbReference>
<evidence type="ECO:0000259" key="2">
    <source>
        <dbReference type="PROSITE" id="PS50404"/>
    </source>
</evidence>
<keyword evidence="5" id="KW-1185">Reference proteome</keyword>
<dbReference type="PROSITE" id="PS50404">
    <property type="entry name" value="GST_NTER"/>
    <property type="match status" value="1"/>
</dbReference>
<feature type="domain" description="GST N-terminal" evidence="2">
    <location>
        <begin position="1"/>
        <end position="86"/>
    </location>
</feature>
<dbReference type="PANTHER" id="PTHR43986:SF10">
    <property type="entry name" value="ELONGATION FACTOR EEF-1B GAMMA SUBUNIT, PUTATIVE (AFU_ORTHOLOGUE AFUA_1G17120)-RELATED"/>
    <property type="match status" value="1"/>
</dbReference>
<dbReference type="SUPFAM" id="SSF52833">
    <property type="entry name" value="Thioredoxin-like"/>
    <property type="match status" value="1"/>
</dbReference>
<dbReference type="InterPro" id="IPR040079">
    <property type="entry name" value="Glutathione_S-Trfase"/>
</dbReference>
<feature type="domain" description="GST C-terminal" evidence="3">
    <location>
        <begin position="92"/>
        <end position="225"/>
    </location>
</feature>
<dbReference type="SFLD" id="SFLDS00019">
    <property type="entry name" value="Glutathione_Transferase_(cytos"/>
    <property type="match status" value="1"/>
</dbReference>
<dbReference type="GO" id="GO:0003746">
    <property type="term" value="F:translation elongation factor activity"/>
    <property type="evidence" value="ECO:0007669"/>
    <property type="project" value="UniProtKB-KW"/>
</dbReference>
<organism evidence="4 5">
    <name type="scientific">Pleomassaria siparia CBS 279.74</name>
    <dbReference type="NCBI Taxonomy" id="1314801"/>
    <lineage>
        <taxon>Eukaryota</taxon>
        <taxon>Fungi</taxon>
        <taxon>Dikarya</taxon>
        <taxon>Ascomycota</taxon>
        <taxon>Pezizomycotina</taxon>
        <taxon>Dothideomycetes</taxon>
        <taxon>Pleosporomycetidae</taxon>
        <taxon>Pleosporales</taxon>
        <taxon>Pleomassariaceae</taxon>
        <taxon>Pleomassaria</taxon>
    </lineage>
</organism>
<dbReference type="GO" id="GO:0005634">
    <property type="term" value="C:nucleus"/>
    <property type="evidence" value="ECO:0007669"/>
    <property type="project" value="TreeGrafter"/>
</dbReference>
<evidence type="ECO:0000313" key="4">
    <source>
        <dbReference type="EMBL" id="KAF2705325.1"/>
    </source>
</evidence>
<accession>A0A6G1JYI9</accession>
<evidence type="ECO:0000313" key="5">
    <source>
        <dbReference type="Proteomes" id="UP000799428"/>
    </source>
</evidence>
<dbReference type="InterPro" id="IPR004046">
    <property type="entry name" value="GST_C"/>
</dbReference>
<dbReference type="InterPro" id="IPR036282">
    <property type="entry name" value="Glutathione-S-Trfase_C_sf"/>
</dbReference>
<dbReference type="SUPFAM" id="SSF47616">
    <property type="entry name" value="GST C-terminal domain-like"/>
    <property type="match status" value="1"/>
</dbReference>
<dbReference type="Pfam" id="PF13409">
    <property type="entry name" value="GST_N_2"/>
    <property type="match status" value="1"/>
</dbReference>
<sequence>MAVPFATLWTSDMHSRILHILAAANINKLTLAISPDFVFGSTNKTPTYLAKFPQGKIPALETPSGFLLTEATAIAHFVADSGDKREQLLGRSVEERALVRMWASFSDMEIFANGMVVLAVATGRVEYVAGVTDRKEREFLRALQRLEGHLQVDAQGKGRKWLVRDDELSLADLSVASSLYWPLGHFVDAQTREAFPRLMEWWERLMGVEEVSKAFGKIEFRETRPVVLGEKEAVKE</sequence>
<dbReference type="EMBL" id="MU005779">
    <property type="protein sequence ID" value="KAF2705325.1"/>
    <property type="molecule type" value="Genomic_DNA"/>
</dbReference>
<dbReference type="InterPro" id="IPR050802">
    <property type="entry name" value="EF-GSTs"/>
</dbReference>
<keyword evidence="4" id="KW-0648">Protein biosynthesis</keyword>
<dbReference type="InterPro" id="IPR036249">
    <property type="entry name" value="Thioredoxin-like_sf"/>
</dbReference>
<dbReference type="AlphaFoldDB" id="A0A6G1JYI9"/>
<dbReference type="CDD" id="cd03044">
    <property type="entry name" value="GST_N_EF1Bgamma"/>
    <property type="match status" value="1"/>
</dbReference>
<dbReference type="PROSITE" id="PS50405">
    <property type="entry name" value="GST_CTER"/>
    <property type="match status" value="1"/>
</dbReference>
<name>A0A6G1JYI9_9PLEO</name>
<reference evidence="4" key="1">
    <citation type="journal article" date="2020" name="Stud. Mycol.">
        <title>101 Dothideomycetes genomes: a test case for predicting lifestyles and emergence of pathogens.</title>
        <authorList>
            <person name="Haridas S."/>
            <person name="Albert R."/>
            <person name="Binder M."/>
            <person name="Bloem J."/>
            <person name="Labutti K."/>
            <person name="Salamov A."/>
            <person name="Andreopoulos B."/>
            <person name="Baker S."/>
            <person name="Barry K."/>
            <person name="Bills G."/>
            <person name="Bluhm B."/>
            <person name="Cannon C."/>
            <person name="Castanera R."/>
            <person name="Culley D."/>
            <person name="Daum C."/>
            <person name="Ezra D."/>
            <person name="Gonzalez J."/>
            <person name="Henrissat B."/>
            <person name="Kuo A."/>
            <person name="Liang C."/>
            <person name="Lipzen A."/>
            <person name="Lutzoni F."/>
            <person name="Magnuson J."/>
            <person name="Mondo S."/>
            <person name="Nolan M."/>
            <person name="Ohm R."/>
            <person name="Pangilinan J."/>
            <person name="Park H.-J."/>
            <person name="Ramirez L."/>
            <person name="Alfaro M."/>
            <person name="Sun H."/>
            <person name="Tritt A."/>
            <person name="Yoshinaga Y."/>
            <person name="Zwiers L.-H."/>
            <person name="Turgeon B."/>
            <person name="Goodwin S."/>
            <person name="Spatafora J."/>
            <person name="Crous P."/>
            <person name="Grigoriev I."/>
        </authorList>
    </citation>
    <scope>NUCLEOTIDE SEQUENCE</scope>
    <source>
        <strain evidence="4">CBS 279.74</strain>
    </source>
</reference>
<dbReference type="GO" id="GO:0005737">
    <property type="term" value="C:cytoplasm"/>
    <property type="evidence" value="ECO:0007669"/>
    <property type="project" value="TreeGrafter"/>
</dbReference>
<dbReference type="PANTHER" id="PTHR43986">
    <property type="entry name" value="ELONGATION FACTOR 1-GAMMA"/>
    <property type="match status" value="1"/>
</dbReference>
<dbReference type="Pfam" id="PF00043">
    <property type="entry name" value="GST_C"/>
    <property type="match status" value="1"/>
</dbReference>
<comment type="similarity">
    <text evidence="1">Belongs to the GST superfamily.</text>
</comment>
<protein>
    <submittedName>
        <fullName evidence="4">Putative translation elongation factor eEF-1B gamma subunit</fullName>
    </submittedName>
</protein>
<dbReference type="Proteomes" id="UP000799428">
    <property type="component" value="Unassembled WGS sequence"/>
</dbReference>
<gene>
    <name evidence="4" type="ORF">K504DRAFT_460578</name>
</gene>
<proteinExistence type="inferred from homology"/>
<evidence type="ECO:0000259" key="3">
    <source>
        <dbReference type="PROSITE" id="PS50405"/>
    </source>
</evidence>
<dbReference type="Gene3D" id="1.20.1050.10">
    <property type="match status" value="1"/>
</dbReference>
<dbReference type="Gene3D" id="3.40.30.10">
    <property type="entry name" value="Glutaredoxin"/>
    <property type="match status" value="1"/>
</dbReference>
<dbReference type="InterPro" id="IPR004045">
    <property type="entry name" value="Glutathione_S-Trfase_N"/>
</dbReference>
<keyword evidence="4" id="KW-0251">Elongation factor</keyword>